<dbReference type="VEuPathDB" id="TriTrypDB:ADEAN_000674700"/>
<dbReference type="GO" id="GO:0031514">
    <property type="term" value="C:motile cilium"/>
    <property type="evidence" value="ECO:0007669"/>
    <property type="project" value="UniProtKB-SubCell"/>
</dbReference>
<reference evidence="6 7" key="1">
    <citation type="submission" date="2020-08" db="EMBL/GenBank/DDBJ databases">
        <authorList>
            <person name="Newling K."/>
            <person name="Davey J."/>
            <person name="Forrester S."/>
        </authorList>
    </citation>
    <scope>NUCLEOTIDE SEQUENCE [LARGE SCALE GENOMIC DNA]</scope>
    <source>
        <strain evidence="7">Crithidia deanei Carvalho (ATCC PRA-265)</strain>
    </source>
</reference>
<evidence type="ECO:0000313" key="6">
    <source>
        <dbReference type="EMBL" id="CAD2219245.1"/>
    </source>
</evidence>
<dbReference type="Proteomes" id="UP000515908">
    <property type="component" value="Chromosome 13"/>
</dbReference>
<evidence type="ECO:0000256" key="1">
    <source>
        <dbReference type="ARBA" id="ARBA00004230"/>
    </source>
</evidence>
<dbReference type="AlphaFoldDB" id="A0A7G2CIP6"/>
<dbReference type="EMBL" id="LR877157">
    <property type="protein sequence ID" value="CAD2219245.1"/>
    <property type="molecule type" value="Genomic_DNA"/>
</dbReference>
<evidence type="ECO:0000313" key="7">
    <source>
        <dbReference type="Proteomes" id="UP000515908"/>
    </source>
</evidence>
<organism evidence="6 7">
    <name type="scientific">Angomonas deanei</name>
    <dbReference type="NCBI Taxonomy" id="59799"/>
    <lineage>
        <taxon>Eukaryota</taxon>
        <taxon>Discoba</taxon>
        <taxon>Euglenozoa</taxon>
        <taxon>Kinetoplastea</taxon>
        <taxon>Metakinetoplastina</taxon>
        <taxon>Trypanosomatida</taxon>
        <taxon>Trypanosomatidae</taxon>
        <taxon>Strigomonadinae</taxon>
        <taxon>Angomonas</taxon>
    </lineage>
</organism>
<keyword evidence="2" id="KW-0969">Cilium</keyword>
<evidence type="ECO:0000256" key="5">
    <source>
        <dbReference type="SAM" id="MobiDB-lite"/>
    </source>
</evidence>
<keyword evidence="2" id="KW-0282">Flagellum</keyword>
<evidence type="ECO:0008006" key="8">
    <source>
        <dbReference type="Google" id="ProtNLM"/>
    </source>
</evidence>
<accession>A0A7G2CIP6</accession>
<dbReference type="PANTHER" id="PTHR14952:SF9">
    <property type="entry name" value="EF-HAND DOMAIN-CONTAINING PROTEIN"/>
    <property type="match status" value="1"/>
</dbReference>
<feature type="region of interest" description="Disordered" evidence="5">
    <location>
        <begin position="56"/>
        <end position="95"/>
    </location>
</feature>
<dbReference type="CDD" id="cd22985">
    <property type="entry name" value="DD_CrRSP11-like"/>
    <property type="match status" value="1"/>
</dbReference>
<dbReference type="PANTHER" id="PTHR14952">
    <property type="entry name" value="ROPPORIN-1-LIKE PROTEIN"/>
    <property type="match status" value="1"/>
</dbReference>
<comment type="similarity">
    <text evidence="4">Belongs to the ropporin family.</text>
</comment>
<name>A0A7G2CIP6_9TRYP</name>
<proteinExistence type="inferred from homology"/>
<evidence type="ECO:0000256" key="4">
    <source>
        <dbReference type="ARBA" id="ARBA00035651"/>
    </source>
</evidence>
<sequence>MNSMYSVEQVNIPPELGTILKQYTKAVIRDKPTDIYRYSANFFAVLSGSDAPFGEESFNRPAVSQASAAQTPSPTRAQAGHHEERDDAVDEEPVEMTEQEAVNTIFERFDDGNGRLNIASLGDLLEEVKVTLGLREQDLPALDELLAALTVENDTIQLAELQQTLFELANLNNYSTKENEWRCR</sequence>
<dbReference type="SUPFAM" id="SSF47391">
    <property type="entry name" value="Dimerization-anchoring domain of cAMP-dependent PK regulatory subunit"/>
    <property type="match status" value="1"/>
</dbReference>
<keyword evidence="3" id="KW-0966">Cell projection</keyword>
<keyword evidence="7" id="KW-1185">Reference proteome</keyword>
<protein>
    <recommendedName>
        <fullName evidence="8">RIIa domain-containing protein</fullName>
    </recommendedName>
</protein>
<dbReference type="Gene3D" id="1.20.890.10">
    <property type="entry name" value="cAMP-dependent protein kinase regulatory subunit, dimerization-anchoring domain"/>
    <property type="match status" value="1"/>
</dbReference>
<dbReference type="OrthoDB" id="10067602at2759"/>
<feature type="compositionally biased region" description="Acidic residues" evidence="5">
    <location>
        <begin position="86"/>
        <end position="95"/>
    </location>
</feature>
<comment type="subcellular location">
    <subcellularLocation>
        <location evidence="1">Cell projection</location>
        <location evidence="1">Cilium</location>
        <location evidence="1">Flagellum</location>
    </subcellularLocation>
</comment>
<feature type="compositionally biased region" description="Polar residues" evidence="5">
    <location>
        <begin position="62"/>
        <end position="76"/>
    </location>
</feature>
<evidence type="ECO:0000256" key="3">
    <source>
        <dbReference type="ARBA" id="ARBA00023273"/>
    </source>
</evidence>
<evidence type="ECO:0000256" key="2">
    <source>
        <dbReference type="ARBA" id="ARBA00022846"/>
    </source>
</evidence>
<gene>
    <name evidence="6" type="ORF">ADEAN_000674700</name>
</gene>